<accession>A0ACB7UYH9</accession>
<organism evidence="1 2">
    <name type="scientific">Dioscorea alata</name>
    <name type="common">Purple yam</name>
    <dbReference type="NCBI Taxonomy" id="55571"/>
    <lineage>
        <taxon>Eukaryota</taxon>
        <taxon>Viridiplantae</taxon>
        <taxon>Streptophyta</taxon>
        <taxon>Embryophyta</taxon>
        <taxon>Tracheophyta</taxon>
        <taxon>Spermatophyta</taxon>
        <taxon>Magnoliopsida</taxon>
        <taxon>Liliopsida</taxon>
        <taxon>Dioscoreales</taxon>
        <taxon>Dioscoreaceae</taxon>
        <taxon>Dioscorea</taxon>
    </lineage>
</organism>
<sequence length="497" mass="55855">MDVSSLDEYASEAELLQEFTKMPSIEKAWVFPSESGNSSKAMFSLGQIDLLEDRKRTFVLSSLILKKNKDALNIEWSPFPVEMLSASAIVPSPSGSKLLVVRNKDKTSTLEIWGPSKLEKEITIPHSVHGSVYADGWFEGISWHHDENLIAYIAEEPPKCKPIFDRLGCKKEDSSEKDPVWKGQGELEEDWGETYTGKRKASLFVVNIGRGEVQQVEGIDETLSVGQVVWAPPSSDVLREYLVFVGWPEIIGPQKIRRRLGMKVCYNRPCALYSVMSPFREFSIDKLNDKAQEPQDCNLVVCLTPSFANAYFPRFSPDGKFLLFMSAESAVDTGAHSVTQSLNRMMWPSHGKPHPIHEIVDVAADRFVVAAVRNPVCNLALMAGTTDIPDWCYALALGKEGNMVFSEALSPHHQDLFYEMSPIFHVSKVKTPTLFLLGEIDRRVPPSNGLQYARALKEEGVDVKIMLFPGEGHVNFRPQSEFESLVNIAVWFKKYFN</sequence>
<comment type="caution">
    <text evidence="1">The sequence shown here is derived from an EMBL/GenBank/DDBJ whole genome shotgun (WGS) entry which is preliminary data.</text>
</comment>
<protein>
    <submittedName>
        <fullName evidence="1">Acylaminoacyl-peptidase protein</fullName>
        <ecNumber evidence="1">3.4.19.1</ecNumber>
    </submittedName>
</protein>
<dbReference type="EC" id="3.4.19.1" evidence="1"/>
<reference evidence="2" key="1">
    <citation type="journal article" date="2022" name="Nat. Commun.">
        <title>Chromosome evolution and the genetic basis of agronomically important traits in greater yam.</title>
        <authorList>
            <person name="Bredeson J.V."/>
            <person name="Lyons J.B."/>
            <person name="Oniyinde I.O."/>
            <person name="Okereke N.R."/>
            <person name="Kolade O."/>
            <person name="Nnabue I."/>
            <person name="Nwadili C.O."/>
            <person name="Hribova E."/>
            <person name="Parker M."/>
            <person name="Nwogha J."/>
            <person name="Shu S."/>
            <person name="Carlson J."/>
            <person name="Kariba R."/>
            <person name="Muthemba S."/>
            <person name="Knop K."/>
            <person name="Barton G.J."/>
            <person name="Sherwood A.V."/>
            <person name="Lopez-Montes A."/>
            <person name="Asiedu R."/>
            <person name="Jamnadass R."/>
            <person name="Muchugi A."/>
            <person name="Goodstein D."/>
            <person name="Egesi C.N."/>
            <person name="Featherston J."/>
            <person name="Asfaw A."/>
            <person name="Simpson G.G."/>
            <person name="Dolezel J."/>
            <person name="Hendre P.S."/>
            <person name="Van Deynze A."/>
            <person name="Kumar P.L."/>
            <person name="Obidiegwu J.E."/>
            <person name="Bhattacharjee R."/>
            <person name="Rokhsar D.S."/>
        </authorList>
    </citation>
    <scope>NUCLEOTIDE SEQUENCE [LARGE SCALE GENOMIC DNA]</scope>
    <source>
        <strain evidence="2">cv. TDa95/00328</strain>
    </source>
</reference>
<keyword evidence="1" id="KW-0378">Hydrolase</keyword>
<proteinExistence type="predicted"/>
<evidence type="ECO:0000313" key="2">
    <source>
        <dbReference type="Proteomes" id="UP000827976"/>
    </source>
</evidence>
<evidence type="ECO:0000313" key="1">
    <source>
        <dbReference type="EMBL" id="KAH7665820.1"/>
    </source>
</evidence>
<gene>
    <name evidence="1" type="ORF">IHE45_13G058700</name>
</gene>
<keyword evidence="2" id="KW-1185">Reference proteome</keyword>
<dbReference type="Proteomes" id="UP000827976">
    <property type="component" value="Chromosome 13"/>
</dbReference>
<name>A0ACB7UYH9_DIOAL</name>
<dbReference type="EMBL" id="CM037023">
    <property type="protein sequence ID" value="KAH7665820.1"/>
    <property type="molecule type" value="Genomic_DNA"/>
</dbReference>